<evidence type="ECO:0000313" key="7">
    <source>
        <dbReference type="Proteomes" id="UP000198517"/>
    </source>
</evidence>
<feature type="domain" description="Prohead serine protease" evidence="5">
    <location>
        <begin position="34"/>
        <end position="128"/>
    </location>
</feature>
<dbReference type="GO" id="GO:0008233">
    <property type="term" value="F:peptidase activity"/>
    <property type="evidence" value="ECO:0007669"/>
    <property type="project" value="UniProtKB-KW"/>
</dbReference>
<evidence type="ECO:0000256" key="1">
    <source>
        <dbReference type="ARBA" id="ARBA00022612"/>
    </source>
</evidence>
<keyword evidence="2 6" id="KW-0645">Protease</keyword>
<evidence type="ECO:0000256" key="3">
    <source>
        <dbReference type="ARBA" id="ARBA00022801"/>
    </source>
</evidence>
<organism evidence="6 7">
    <name type="scientific">Riemerella columbipharyngis</name>
    <dbReference type="NCBI Taxonomy" id="1071918"/>
    <lineage>
        <taxon>Bacteria</taxon>
        <taxon>Pseudomonadati</taxon>
        <taxon>Bacteroidota</taxon>
        <taxon>Flavobacteriia</taxon>
        <taxon>Flavobacteriales</taxon>
        <taxon>Weeksellaceae</taxon>
        <taxon>Riemerella</taxon>
    </lineage>
</organism>
<keyword evidence="4" id="KW-0175">Coiled coil</keyword>
<proteinExistence type="predicted"/>
<feature type="coiled-coil region" evidence="4">
    <location>
        <begin position="182"/>
        <end position="209"/>
    </location>
</feature>
<reference evidence="6 7" key="1">
    <citation type="submission" date="2016-10" db="EMBL/GenBank/DDBJ databases">
        <authorList>
            <person name="de Groot N.N."/>
        </authorList>
    </citation>
    <scope>NUCLEOTIDE SEQUENCE [LARGE SCALE GENOMIC DNA]</scope>
    <source>
        <strain evidence="6 7">DSM 24015</strain>
    </source>
</reference>
<dbReference type="RefSeq" id="WP_092738006.1">
    <property type="nucleotide sequence ID" value="NZ_FNAS01000025.1"/>
</dbReference>
<evidence type="ECO:0000256" key="2">
    <source>
        <dbReference type="ARBA" id="ARBA00022670"/>
    </source>
</evidence>
<protein>
    <submittedName>
        <fullName evidence="6">Phage prohead protease, HK97 family</fullName>
    </submittedName>
</protein>
<name>A0A1G7FPB9_9FLAO</name>
<keyword evidence="1" id="KW-1188">Viral release from host cell</keyword>
<evidence type="ECO:0000313" key="6">
    <source>
        <dbReference type="EMBL" id="SDE77737.1"/>
    </source>
</evidence>
<dbReference type="EMBL" id="FNAS01000025">
    <property type="protein sequence ID" value="SDE77737.1"/>
    <property type="molecule type" value="Genomic_DNA"/>
</dbReference>
<gene>
    <name evidence="6" type="ORF">SAMN05421544_12511</name>
</gene>
<dbReference type="OrthoDB" id="1064922at2"/>
<dbReference type="Proteomes" id="UP000198517">
    <property type="component" value="Unassembled WGS sequence"/>
</dbReference>
<dbReference type="InterPro" id="IPR054613">
    <property type="entry name" value="Peptidase_S78_dom"/>
</dbReference>
<dbReference type="STRING" id="1071918.SAMN05421544_12511"/>
<dbReference type="AlphaFoldDB" id="A0A1G7FPB9"/>
<keyword evidence="3" id="KW-0378">Hydrolase</keyword>
<accession>A0A1G7FPB9</accession>
<evidence type="ECO:0000259" key="5">
    <source>
        <dbReference type="Pfam" id="PF04586"/>
    </source>
</evidence>
<dbReference type="GO" id="GO:0006508">
    <property type="term" value="P:proteolysis"/>
    <property type="evidence" value="ECO:0007669"/>
    <property type="project" value="UniProtKB-KW"/>
</dbReference>
<dbReference type="Pfam" id="PF04586">
    <property type="entry name" value="Peptidase_S78"/>
    <property type="match status" value="1"/>
</dbReference>
<sequence>MKFILNDESVINSYGFRVKTSGINLNRFMKNPICLNNHSNDTKDVLGIWKDIQVEGSLLTATPVFDTEDPNGKEVARKVEKGIIKACSMGIAFKEKDLIFEGEELVVAACELREVSICGVPSNASAVVLYDEKGNLLSEKQIKEICLSVKTTNTFNNKSMKQLAIYLHLDANADEAALITAVKEIEAKLTASENEKAKLKAKVSALEQAETDRKKAVLTAEIEKAVKDGRLDEAGKAPILEMTHEAAMTLLKALPARKSVKDQMKSDESQLSAYDKMSWEELDKGNHLAKLKMEFPDYYRERFDRKFKK</sequence>
<evidence type="ECO:0000256" key="4">
    <source>
        <dbReference type="SAM" id="Coils"/>
    </source>
</evidence>
<keyword evidence="7" id="KW-1185">Reference proteome</keyword>